<organism evidence="8">
    <name type="scientific">uncultured Aureispira sp</name>
    <dbReference type="NCBI Taxonomy" id="1331704"/>
    <lineage>
        <taxon>Bacteria</taxon>
        <taxon>Pseudomonadati</taxon>
        <taxon>Bacteroidota</taxon>
        <taxon>Saprospiria</taxon>
        <taxon>Saprospirales</taxon>
        <taxon>Saprospiraceae</taxon>
        <taxon>Aureispira</taxon>
        <taxon>environmental samples</taxon>
    </lineage>
</organism>
<reference evidence="8" key="1">
    <citation type="submission" date="2020-01" db="EMBL/GenBank/DDBJ databases">
        <authorList>
            <person name="Meier V. D."/>
            <person name="Meier V D."/>
        </authorList>
    </citation>
    <scope>NUCLEOTIDE SEQUENCE</scope>
    <source>
        <strain evidence="8">HLG_WM_MAG_10</strain>
    </source>
</reference>
<dbReference type="InterPro" id="IPR007691">
    <property type="entry name" value="LpxD"/>
</dbReference>
<keyword evidence="3 8" id="KW-0808">Transferase</keyword>
<feature type="domain" description="UDP-3-O-[3-hydroxymyristoyl] glucosamine N-acyltransferase non-repeat region" evidence="7">
    <location>
        <begin position="26"/>
        <end position="90"/>
    </location>
</feature>
<protein>
    <submittedName>
        <fullName evidence="8">UDP-3-O-[3-hydroxymyristoyl] glucosamine N-acyltransferase (EC)</fullName>
        <ecNumber evidence="8">2.3.1.191</ecNumber>
    </submittedName>
</protein>
<dbReference type="InterPro" id="IPR020573">
    <property type="entry name" value="UDP_GlcNAc_AcTrfase_non-rep"/>
</dbReference>
<keyword evidence="5" id="KW-0443">Lipid metabolism</keyword>
<name>A0A6S6TL97_9BACT</name>
<dbReference type="PANTHER" id="PTHR43378">
    <property type="entry name" value="UDP-3-O-ACYLGLUCOSAMINE N-ACYLTRANSFERASE"/>
    <property type="match status" value="1"/>
</dbReference>
<dbReference type="EMBL" id="CACVAQ010000230">
    <property type="protein sequence ID" value="CAA6815775.1"/>
    <property type="molecule type" value="Genomic_DNA"/>
</dbReference>
<dbReference type="Gene3D" id="2.160.10.10">
    <property type="entry name" value="Hexapeptide repeat proteins"/>
    <property type="match status" value="1"/>
</dbReference>
<keyword evidence="4" id="KW-0677">Repeat</keyword>
<accession>A0A6S6TL97</accession>
<dbReference type="NCBIfam" id="NF002060">
    <property type="entry name" value="PRK00892.1"/>
    <property type="match status" value="1"/>
</dbReference>
<dbReference type="SUPFAM" id="SSF51161">
    <property type="entry name" value="Trimeric LpxA-like enzymes"/>
    <property type="match status" value="1"/>
</dbReference>
<evidence type="ECO:0000313" key="8">
    <source>
        <dbReference type="EMBL" id="CAA6815775.1"/>
    </source>
</evidence>
<dbReference type="GO" id="GO:0016020">
    <property type="term" value="C:membrane"/>
    <property type="evidence" value="ECO:0007669"/>
    <property type="project" value="GOC"/>
</dbReference>
<evidence type="ECO:0000256" key="2">
    <source>
        <dbReference type="ARBA" id="ARBA00022556"/>
    </source>
</evidence>
<sequence length="323" mass="35217">MKFKMPISIIDIAKLIDAQIIGDSKIKVTFLSEIHKVEKGSLMFVDNEKYYNQAIYSAATAIIINKELECPEGKALLIVEKPFEAYNKLALHFKPFVPITRSVSPTAIIGENTILEPGVVVGHHVTIGDNCLIRANTVLLDNTKIGSNVIIHANSSIGNDAFYMSRNDDKSYNRWHSIGRVIIEDNVEIGAGCTIDKGVSGDTIIGEGTKIDNLVHIGHGVCIGRHCLLAAQVGIAGKTIIQDYVRIYGQVGISKSIVVGEGATILPKTGVLKSIPGGDKEYIGIPAAESRGKFREMAALRQLPAMIKKVDELYAKFFKKEKD</sequence>
<dbReference type="PANTHER" id="PTHR43378:SF2">
    <property type="entry name" value="UDP-3-O-ACYLGLUCOSAMINE N-ACYLTRANSFERASE 1, MITOCHONDRIAL-RELATED"/>
    <property type="match status" value="1"/>
</dbReference>
<dbReference type="EC" id="2.3.1.191" evidence="8"/>
<dbReference type="GO" id="GO:0016410">
    <property type="term" value="F:N-acyltransferase activity"/>
    <property type="evidence" value="ECO:0007669"/>
    <property type="project" value="InterPro"/>
</dbReference>
<keyword evidence="6 8" id="KW-0012">Acyltransferase</keyword>
<keyword evidence="1" id="KW-0444">Lipid biosynthesis</keyword>
<dbReference type="GO" id="GO:0103118">
    <property type="term" value="F:UDP-3-O-[(3R)-3-hydroxyacyl]-glucosamine N-acyltransferase activity"/>
    <property type="evidence" value="ECO:0007669"/>
    <property type="project" value="UniProtKB-EC"/>
</dbReference>
<dbReference type="Pfam" id="PF04613">
    <property type="entry name" value="LpxD"/>
    <property type="match status" value="1"/>
</dbReference>
<evidence type="ECO:0000256" key="4">
    <source>
        <dbReference type="ARBA" id="ARBA00022737"/>
    </source>
</evidence>
<dbReference type="GO" id="GO:0009245">
    <property type="term" value="P:lipid A biosynthetic process"/>
    <property type="evidence" value="ECO:0007669"/>
    <property type="project" value="UniProtKB-KW"/>
</dbReference>
<dbReference type="InterPro" id="IPR011004">
    <property type="entry name" value="Trimer_LpxA-like_sf"/>
</dbReference>
<dbReference type="AlphaFoldDB" id="A0A6S6TL97"/>
<gene>
    <name evidence="8" type="ORF">HELGO_WM42165</name>
</gene>
<keyword evidence="2" id="KW-0441">Lipid A biosynthesis</keyword>
<dbReference type="CDD" id="cd03352">
    <property type="entry name" value="LbH_LpxD"/>
    <property type="match status" value="1"/>
</dbReference>
<dbReference type="Pfam" id="PF00132">
    <property type="entry name" value="Hexapep"/>
    <property type="match status" value="2"/>
</dbReference>
<evidence type="ECO:0000256" key="3">
    <source>
        <dbReference type="ARBA" id="ARBA00022679"/>
    </source>
</evidence>
<dbReference type="Gene3D" id="3.40.1390.10">
    <property type="entry name" value="MurE/MurF, N-terminal domain"/>
    <property type="match status" value="1"/>
</dbReference>
<evidence type="ECO:0000259" key="7">
    <source>
        <dbReference type="Pfam" id="PF04613"/>
    </source>
</evidence>
<evidence type="ECO:0000256" key="6">
    <source>
        <dbReference type="ARBA" id="ARBA00023315"/>
    </source>
</evidence>
<evidence type="ECO:0000256" key="5">
    <source>
        <dbReference type="ARBA" id="ARBA00023098"/>
    </source>
</evidence>
<proteinExistence type="predicted"/>
<evidence type="ECO:0000256" key="1">
    <source>
        <dbReference type="ARBA" id="ARBA00022516"/>
    </source>
</evidence>
<dbReference type="InterPro" id="IPR001451">
    <property type="entry name" value="Hexapep"/>
</dbReference>